<comment type="caution">
    <text evidence="1">The sequence shown here is derived from an EMBL/GenBank/DDBJ whole genome shotgun (WGS) entry which is preliminary data.</text>
</comment>
<evidence type="ECO:0000313" key="2">
    <source>
        <dbReference type="Proteomes" id="UP001190700"/>
    </source>
</evidence>
<sequence>MVIATKIANGDIEGGTNVRGYYVPHVEGVPDACYDNAEKEVLFAVMHTVDSVVSQLCEKFFGVKVDALLQQGCSEPSVIVSASATDSSGDALTDEEVDNEDVSGEDIDGEVLESLAVRVEGSIVASAMNEDLRQQIDSEIELNSDISQNLVATPNVTPPTVNSGGACASKFITGLQIAVIKCDDEKSFMEAVLPLRKLVDCTKPSGSITETANHLSEQGARQMKVVLTSDEGPVDVGAAIRMKYQNEVDQFAAQKLQSRLARWQTRNKLSAGLAFTPTDGMFEASSVGWKPAGIVLVRCMQQLMSLLPTDGVSYDTEKKLFIVNERTSAMISLYVACAPAYWANVIGQS</sequence>
<evidence type="ECO:0000313" key="1">
    <source>
        <dbReference type="EMBL" id="KAK3262715.1"/>
    </source>
</evidence>
<dbReference type="EMBL" id="LGRX02015996">
    <property type="protein sequence ID" value="KAK3262715.1"/>
    <property type="molecule type" value="Genomic_DNA"/>
</dbReference>
<organism evidence="1 2">
    <name type="scientific">Cymbomonas tetramitiformis</name>
    <dbReference type="NCBI Taxonomy" id="36881"/>
    <lineage>
        <taxon>Eukaryota</taxon>
        <taxon>Viridiplantae</taxon>
        <taxon>Chlorophyta</taxon>
        <taxon>Pyramimonadophyceae</taxon>
        <taxon>Pyramimonadales</taxon>
        <taxon>Pyramimonadaceae</taxon>
        <taxon>Cymbomonas</taxon>
    </lineage>
</organism>
<reference evidence="1 2" key="1">
    <citation type="journal article" date="2015" name="Genome Biol. Evol.">
        <title>Comparative Genomics of a Bacterivorous Green Alga Reveals Evolutionary Causalities and Consequences of Phago-Mixotrophic Mode of Nutrition.</title>
        <authorList>
            <person name="Burns J.A."/>
            <person name="Paasch A."/>
            <person name="Narechania A."/>
            <person name="Kim E."/>
        </authorList>
    </citation>
    <scope>NUCLEOTIDE SEQUENCE [LARGE SCALE GENOMIC DNA]</scope>
    <source>
        <strain evidence="1 2">PLY_AMNH</strain>
    </source>
</reference>
<protein>
    <submittedName>
        <fullName evidence="1">Uncharacterized protein</fullName>
    </submittedName>
</protein>
<dbReference type="AlphaFoldDB" id="A0AAE0KW79"/>
<keyword evidence="2" id="KW-1185">Reference proteome</keyword>
<name>A0AAE0KW79_9CHLO</name>
<dbReference type="Proteomes" id="UP001190700">
    <property type="component" value="Unassembled WGS sequence"/>
</dbReference>
<gene>
    <name evidence="1" type="ORF">CYMTET_28442</name>
</gene>
<proteinExistence type="predicted"/>
<accession>A0AAE0KW79</accession>